<protein>
    <submittedName>
        <fullName evidence="1">Uncharacterized protein</fullName>
    </submittedName>
</protein>
<sequence length="345" mass="38416">MGVQPGLPNRRILKNLNLHATSPNERRRNVDAKYYDDALIANCAGYTTVDKLQTDVEGFKSLDHLLSFIQSFPLLTGLRLEPSPASRQSWARASAPGAARLTLPPAHHIPPFSLSLLDLRQLPTILIEMLLDWVAQSPSITNLRDLTIVPEGSKSNVAGYATNCFLEKVGSGLKRYQLQVSIPGYSHSLAASGLENIDLYLCIFEDTQDLTATLYAITYALFSITSRNLHEIRLTLYFEIHEFTTLDPDPTVFDFLQVNTLISVISRDVFDERLPMIHLWIDPYTEERNTVLDAAVGILPALFEPWKACGQLELRLPYAYEDHSGNIYEAGDLHAGPAGTVLPVP</sequence>
<organism evidence="1 2">
    <name type="scientific">Daedalea quercina L-15889</name>
    <dbReference type="NCBI Taxonomy" id="1314783"/>
    <lineage>
        <taxon>Eukaryota</taxon>
        <taxon>Fungi</taxon>
        <taxon>Dikarya</taxon>
        <taxon>Basidiomycota</taxon>
        <taxon>Agaricomycotina</taxon>
        <taxon>Agaricomycetes</taxon>
        <taxon>Polyporales</taxon>
        <taxon>Fomitopsis</taxon>
    </lineage>
</organism>
<dbReference type="EMBL" id="KV429047">
    <property type="protein sequence ID" value="KZT71147.1"/>
    <property type="molecule type" value="Genomic_DNA"/>
</dbReference>
<evidence type="ECO:0000313" key="2">
    <source>
        <dbReference type="Proteomes" id="UP000076727"/>
    </source>
</evidence>
<proteinExistence type="predicted"/>
<dbReference type="Proteomes" id="UP000076727">
    <property type="component" value="Unassembled WGS sequence"/>
</dbReference>
<accession>A0A165RTR8</accession>
<reference evidence="1 2" key="1">
    <citation type="journal article" date="2016" name="Mol. Biol. Evol.">
        <title>Comparative Genomics of Early-Diverging Mushroom-Forming Fungi Provides Insights into the Origins of Lignocellulose Decay Capabilities.</title>
        <authorList>
            <person name="Nagy L.G."/>
            <person name="Riley R."/>
            <person name="Tritt A."/>
            <person name="Adam C."/>
            <person name="Daum C."/>
            <person name="Floudas D."/>
            <person name="Sun H."/>
            <person name="Yadav J.S."/>
            <person name="Pangilinan J."/>
            <person name="Larsson K.H."/>
            <person name="Matsuura K."/>
            <person name="Barry K."/>
            <person name="Labutti K."/>
            <person name="Kuo R."/>
            <person name="Ohm R.A."/>
            <person name="Bhattacharya S.S."/>
            <person name="Shirouzu T."/>
            <person name="Yoshinaga Y."/>
            <person name="Martin F.M."/>
            <person name="Grigoriev I.V."/>
            <person name="Hibbett D.S."/>
        </authorList>
    </citation>
    <scope>NUCLEOTIDE SEQUENCE [LARGE SCALE GENOMIC DNA]</scope>
    <source>
        <strain evidence="1 2">L-15889</strain>
    </source>
</reference>
<name>A0A165RTR8_9APHY</name>
<evidence type="ECO:0000313" key="1">
    <source>
        <dbReference type="EMBL" id="KZT71147.1"/>
    </source>
</evidence>
<gene>
    <name evidence="1" type="ORF">DAEQUDRAFT_764077</name>
</gene>
<keyword evidence="2" id="KW-1185">Reference proteome</keyword>
<dbReference type="AlphaFoldDB" id="A0A165RTR8"/>